<keyword evidence="1" id="KW-0812">Transmembrane</keyword>
<accession>A0ABS3Q6K4</accession>
<sequence>MLCLFRNTRFHPKFNPWMLALSWLAVLFWLEFAFIEKELVGKIFAGHAMLVDLVFGLPLVLALAIVIYAMVYWTAKVICIFAFPMLVEQVPDEAVPSEDQEQLIEEAESQFGKDYWQKPQDDDKSSK</sequence>
<keyword evidence="3" id="KW-1185">Reference proteome</keyword>
<dbReference type="Proteomes" id="UP000664835">
    <property type="component" value="Unassembled WGS sequence"/>
</dbReference>
<keyword evidence="1" id="KW-1133">Transmembrane helix</keyword>
<name>A0ABS3Q6K4_9GAMM</name>
<feature type="transmembrane region" description="Helical" evidence="1">
    <location>
        <begin position="49"/>
        <end position="75"/>
    </location>
</feature>
<comment type="caution">
    <text evidence="2">The sequence shown here is derived from an EMBL/GenBank/DDBJ whole genome shotgun (WGS) entry which is preliminary data.</text>
</comment>
<proteinExistence type="predicted"/>
<evidence type="ECO:0000313" key="3">
    <source>
        <dbReference type="Proteomes" id="UP000664835"/>
    </source>
</evidence>
<dbReference type="EMBL" id="JAGETV010000022">
    <property type="protein sequence ID" value="MBO1927972.1"/>
    <property type="molecule type" value="Genomic_DNA"/>
</dbReference>
<protein>
    <submittedName>
        <fullName evidence="2">Uncharacterized protein</fullName>
    </submittedName>
</protein>
<gene>
    <name evidence="2" type="ORF">J3998_10335</name>
</gene>
<evidence type="ECO:0000313" key="2">
    <source>
        <dbReference type="EMBL" id="MBO1927972.1"/>
    </source>
</evidence>
<evidence type="ECO:0000256" key="1">
    <source>
        <dbReference type="SAM" id="Phobius"/>
    </source>
</evidence>
<organism evidence="2 3">
    <name type="scientific">Thiomicrorhabdus marina</name>
    <dbReference type="NCBI Taxonomy" id="2818442"/>
    <lineage>
        <taxon>Bacteria</taxon>
        <taxon>Pseudomonadati</taxon>
        <taxon>Pseudomonadota</taxon>
        <taxon>Gammaproteobacteria</taxon>
        <taxon>Thiotrichales</taxon>
        <taxon>Piscirickettsiaceae</taxon>
        <taxon>Thiomicrorhabdus</taxon>
    </lineage>
</organism>
<reference evidence="2 3" key="1">
    <citation type="submission" date="2021-03" db="EMBL/GenBank/DDBJ databases">
        <title>Thiomicrorhabdus sp.nov.,novel sulfur-oxidizing bacteria isolated from coastal sediment.</title>
        <authorList>
            <person name="Liu X."/>
        </authorList>
    </citation>
    <scope>NUCLEOTIDE SEQUENCE [LARGE SCALE GENOMIC DNA]</scope>
    <source>
        <strain evidence="2 3">6S2-11</strain>
    </source>
</reference>
<dbReference type="RefSeq" id="WP_208150585.1">
    <property type="nucleotide sequence ID" value="NZ_JAGETV010000022.1"/>
</dbReference>
<keyword evidence="1" id="KW-0472">Membrane</keyword>